<dbReference type="OrthoDB" id="9860267at2"/>
<dbReference type="RefSeq" id="WP_046141126.1">
    <property type="nucleotide sequence ID" value="NZ_LAJG01000005.1"/>
</dbReference>
<keyword evidence="1" id="KW-0472">Membrane</keyword>
<feature type="transmembrane region" description="Helical" evidence="1">
    <location>
        <begin position="145"/>
        <end position="165"/>
    </location>
</feature>
<evidence type="ECO:0000313" key="3">
    <source>
        <dbReference type="Proteomes" id="UP000033514"/>
    </source>
</evidence>
<comment type="caution">
    <text evidence="2">The sequence shown here is derived from an EMBL/GenBank/DDBJ whole genome shotgun (WGS) entry which is preliminary data.</text>
</comment>
<reference evidence="2 3" key="1">
    <citation type="submission" date="2015-03" db="EMBL/GenBank/DDBJ databases">
        <authorList>
            <person name="Hassan Y.I."/>
            <person name="Lepp D."/>
            <person name="Zhou T."/>
        </authorList>
    </citation>
    <scope>NUCLEOTIDE SEQUENCE [LARGE SCALE GENOMIC DNA]</scope>
    <source>
        <strain evidence="2 3">GH2-10</strain>
    </source>
</reference>
<keyword evidence="3" id="KW-1185">Reference proteome</keyword>
<keyword evidence="1" id="KW-1133">Transmembrane helix</keyword>
<evidence type="ECO:0000313" key="2">
    <source>
        <dbReference type="EMBL" id="KKB80774.1"/>
    </source>
</evidence>
<evidence type="ECO:0000256" key="1">
    <source>
        <dbReference type="SAM" id="Phobius"/>
    </source>
</evidence>
<dbReference type="EMBL" id="LAJG01000005">
    <property type="protein sequence ID" value="KKB80774.1"/>
    <property type="molecule type" value="Genomic_DNA"/>
</dbReference>
<accession>A0A0F5LF01</accession>
<dbReference type="Proteomes" id="UP000033514">
    <property type="component" value="Unassembled WGS sequence"/>
</dbReference>
<organism evidence="2 3">
    <name type="scientific">Devosia soli</name>
    <dbReference type="NCBI Taxonomy" id="361041"/>
    <lineage>
        <taxon>Bacteria</taxon>
        <taxon>Pseudomonadati</taxon>
        <taxon>Pseudomonadota</taxon>
        <taxon>Alphaproteobacteria</taxon>
        <taxon>Hyphomicrobiales</taxon>
        <taxon>Devosiaceae</taxon>
        <taxon>Devosia</taxon>
    </lineage>
</organism>
<feature type="transmembrane region" description="Helical" evidence="1">
    <location>
        <begin position="111"/>
        <end position="133"/>
    </location>
</feature>
<sequence length="176" mass="18996">MSWTDALIRAGAPVLKSVVEQQIGGVGGKIAGAAIDSLAEALGTEATGEAIAEKIDADPSSAVVVQRVEQQFVQDMARIAEANRDAMVSYHQVLMLDANQEGILSKLWRPLFAIVFTVMFGMVGVTICWLMWTRQLGTLQQLGEVTTFLTFMFIAGCAVLGVQIYQRSEEKKAGVS</sequence>
<evidence type="ECO:0008006" key="4">
    <source>
        <dbReference type="Google" id="ProtNLM"/>
    </source>
</evidence>
<dbReference type="AlphaFoldDB" id="A0A0F5LF01"/>
<dbReference type="PATRIC" id="fig|361041.3.peg.3533"/>
<gene>
    <name evidence="2" type="ORF">VW35_00750</name>
</gene>
<protein>
    <recommendedName>
        <fullName evidence="4">Holin of 3TMs, for gene-transfer release</fullName>
    </recommendedName>
</protein>
<proteinExistence type="predicted"/>
<name>A0A0F5LF01_9HYPH</name>
<dbReference type="STRING" id="361041.VW35_00750"/>
<keyword evidence="1" id="KW-0812">Transmembrane</keyword>